<dbReference type="FunFam" id="3.40.50.720:FF:000084">
    <property type="entry name" value="Short-chain dehydrogenase reductase"/>
    <property type="match status" value="1"/>
</dbReference>
<dbReference type="Gene3D" id="3.40.50.720">
    <property type="entry name" value="NAD(P)-binding Rossmann-like Domain"/>
    <property type="match status" value="1"/>
</dbReference>
<dbReference type="PANTHER" id="PTHR43639:SF1">
    <property type="entry name" value="SHORT-CHAIN DEHYDROGENASE_REDUCTASE FAMILY PROTEIN"/>
    <property type="match status" value="1"/>
</dbReference>
<protein>
    <submittedName>
        <fullName evidence="5">3-oxoacyl-ACP reductase FabG</fullName>
    </submittedName>
</protein>
<dbReference type="PROSITE" id="PS00061">
    <property type="entry name" value="ADH_SHORT"/>
    <property type="match status" value="1"/>
</dbReference>
<dbReference type="InterPro" id="IPR036291">
    <property type="entry name" value="NAD(P)-bd_dom_sf"/>
</dbReference>
<evidence type="ECO:0000313" key="6">
    <source>
        <dbReference type="Proteomes" id="UP001140272"/>
    </source>
</evidence>
<evidence type="ECO:0000256" key="1">
    <source>
        <dbReference type="ARBA" id="ARBA00006484"/>
    </source>
</evidence>
<comment type="caution">
    <text evidence="5">The sequence shown here is derived from an EMBL/GenBank/DDBJ whole genome shotgun (WGS) entry which is preliminary data.</text>
</comment>
<dbReference type="Pfam" id="PF13561">
    <property type="entry name" value="adh_short_C2"/>
    <property type="match status" value="1"/>
</dbReference>
<evidence type="ECO:0000313" key="5">
    <source>
        <dbReference type="EMBL" id="MCV7072684.1"/>
    </source>
</evidence>
<feature type="region of interest" description="Disordered" evidence="3">
    <location>
        <begin position="1"/>
        <end position="36"/>
    </location>
</feature>
<dbReference type="AlphaFoldDB" id="A0A9X3BJ44"/>
<feature type="domain" description="Ketoreductase" evidence="4">
    <location>
        <begin position="31"/>
        <end position="228"/>
    </location>
</feature>
<evidence type="ECO:0000256" key="3">
    <source>
        <dbReference type="SAM" id="MobiDB-lite"/>
    </source>
</evidence>
<comment type="similarity">
    <text evidence="1">Belongs to the short-chain dehydrogenases/reductases (SDR) family.</text>
</comment>
<dbReference type="PRINTS" id="PR00081">
    <property type="entry name" value="GDHRDH"/>
</dbReference>
<reference evidence="5" key="1">
    <citation type="submission" date="2020-07" db="EMBL/GenBank/DDBJ databases">
        <authorList>
            <person name="Pettersson B.M.F."/>
            <person name="Behra P.R.K."/>
            <person name="Ramesh M."/>
            <person name="Das S."/>
            <person name="Dasgupta S."/>
            <person name="Kirsebom L.A."/>
        </authorList>
    </citation>
    <scope>NUCLEOTIDE SEQUENCE</scope>
    <source>
        <strain evidence="5">DSM 45406</strain>
    </source>
</reference>
<sequence length="272" mass="27951">MRRRSGLPGETPTTGWTREHQHRQHRGPERPTRLVTGGARGIGAQIVRRLAADGASVAFTYQSSAEAAEKLAAEAAASGGTVVALQADSRDADATAAAVAATVERLGGLDILVNNAGVASGALIEEFPLEEFDRLVAVNVRGVFAATKAAVPHLAAADGGRIINIGSVNADRVPTPGFSVYAMTKAAVSGLTRGLARELGPRGITVNNVQPGPIATDMNPDEGDFADQLRPMLATGSYGQPGDVANAVAFLARPDTGYITGSTLNVDGGFTI</sequence>
<dbReference type="EMBL" id="JACKRN010000739">
    <property type="protein sequence ID" value="MCV7072684.1"/>
    <property type="molecule type" value="Genomic_DNA"/>
</dbReference>
<dbReference type="InterPro" id="IPR002347">
    <property type="entry name" value="SDR_fam"/>
</dbReference>
<accession>A0A9X3BJ44</accession>
<dbReference type="PANTHER" id="PTHR43639">
    <property type="entry name" value="OXIDOREDUCTASE, SHORT-CHAIN DEHYDROGENASE/REDUCTASE FAMILY (AFU_ORTHOLOGUE AFUA_5G02870)"/>
    <property type="match status" value="1"/>
</dbReference>
<proteinExistence type="inferred from homology"/>
<evidence type="ECO:0000256" key="2">
    <source>
        <dbReference type="ARBA" id="ARBA00023002"/>
    </source>
</evidence>
<keyword evidence="2" id="KW-0560">Oxidoreductase</keyword>
<evidence type="ECO:0000259" key="4">
    <source>
        <dbReference type="SMART" id="SM00822"/>
    </source>
</evidence>
<dbReference type="Proteomes" id="UP001140272">
    <property type="component" value="Unassembled WGS sequence"/>
</dbReference>
<reference evidence="5" key="2">
    <citation type="journal article" date="2022" name="BMC Genomics">
        <title>Comparative genome analysis of mycobacteria focusing on tRNA and non-coding RNA.</title>
        <authorList>
            <person name="Behra P.R.K."/>
            <person name="Pettersson B.M.F."/>
            <person name="Ramesh M."/>
            <person name="Das S."/>
            <person name="Dasgupta S."/>
            <person name="Kirsebom L.A."/>
        </authorList>
    </citation>
    <scope>NUCLEOTIDE SEQUENCE</scope>
    <source>
        <strain evidence="5">DSM 45406</strain>
    </source>
</reference>
<dbReference type="InterPro" id="IPR020904">
    <property type="entry name" value="Sc_DH/Rdtase_CS"/>
</dbReference>
<name>A0A9X3BJ44_9MYCO</name>
<gene>
    <name evidence="5" type="ORF">H7H73_22290</name>
</gene>
<dbReference type="GO" id="GO:0016491">
    <property type="term" value="F:oxidoreductase activity"/>
    <property type="evidence" value="ECO:0007669"/>
    <property type="project" value="UniProtKB-KW"/>
</dbReference>
<dbReference type="PRINTS" id="PR00080">
    <property type="entry name" value="SDRFAMILY"/>
</dbReference>
<organism evidence="5 6">
    <name type="scientific">Mycolicibacterium rufum</name>
    <dbReference type="NCBI Taxonomy" id="318424"/>
    <lineage>
        <taxon>Bacteria</taxon>
        <taxon>Bacillati</taxon>
        <taxon>Actinomycetota</taxon>
        <taxon>Actinomycetes</taxon>
        <taxon>Mycobacteriales</taxon>
        <taxon>Mycobacteriaceae</taxon>
        <taxon>Mycolicibacterium</taxon>
    </lineage>
</organism>
<dbReference type="CDD" id="cd05233">
    <property type="entry name" value="SDR_c"/>
    <property type="match status" value="1"/>
</dbReference>
<dbReference type="InterPro" id="IPR057326">
    <property type="entry name" value="KR_dom"/>
</dbReference>
<dbReference type="SMART" id="SM00822">
    <property type="entry name" value="PKS_KR"/>
    <property type="match status" value="1"/>
</dbReference>
<dbReference type="SUPFAM" id="SSF51735">
    <property type="entry name" value="NAD(P)-binding Rossmann-fold domains"/>
    <property type="match status" value="1"/>
</dbReference>